<dbReference type="EMBL" id="JAQQAF010000004">
    <property type="protein sequence ID" value="KAJ8490266.1"/>
    <property type="molecule type" value="Genomic_DNA"/>
</dbReference>
<dbReference type="Proteomes" id="UP001222027">
    <property type="component" value="Unassembled WGS sequence"/>
</dbReference>
<reference evidence="1 2" key="1">
    <citation type="submission" date="2022-12" db="EMBL/GenBank/DDBJ databases">
        <title>Chromosome-scale assembly of the Ensete ventricosum genome.</title>
        <authorList>
            <person name="Dussert Y."/>
            <person name="Stocks J."/>
            <person name="Wendawek A."/>
            <person name="Woldeyes F."/>
            <person name="Nichols R.A."/>
            <person name="Borrell J.S."/>
        </authorList>
    </citation>
    <scope>NUCLEOTIDE SEQUENCE [LARGE SCALE GENOMIC DNA]</scope>
    <source>
        <strain evidence="2">cv. Maze</strain>
        <tissue evidence="1">Seeds</tissue>
    </source>
</reference>
<keyword evidence="2" id="KW-1185">Reference proteome</keyword>
<accession>A0AAV8R0G7</accession>
<comment type="caution">
    <text evidence="1">The sequence shown here is derived from an EMBL/GenBank/DDBJ whole genome shotgun (WGS) entry which is preliminary data.</text>
</comment>
<gene>
    <name evidence="1" type="ORF">OPV22_011987</name>
</gene>
<proteinExistence type="predicted"/>
<sequence length="87" mass="9431">MGGPRVARFRAKGSVDGQTLFSTVQAIRCPRFPVGNIRRSHQKPREEAAARDLQIAAGAVFAYGMTRIARAGVPSRGPFQRRGPQPA</sequence>
<dbReference type="AlphaFoldDB" id="A0AAV8R0G7"/>
<evidence type="ECO:0000313" key="1">
    <source>
        <dbReference type="EMBL" id="KAJ8490266.1"/>
    </source>
</evidence>
<name>A0AAV8R0G7_ENSVE</name>
<protein>
    <submittedName>
        <fullName evidence="1">Uncharacterized protein</fullName>
    </submittedName>
</protein>
<organism evidence="1 2">
    <name type="scientific">Ensete ventricosum</name>
    <name type="common">Abyssinian banana</name>
    <name type="synonym">Musa ensete</name>
    <dbReference type="NCBI Taxonomy" id="4639"/>
    <lineage>
        <taxon>Eukaryota</taxon>
        <taxon>Viridiplantae</taxon>
        <taxon>Streptophyta</taxon>
        <taxon>Embryophyta</taxon>
        <taxon>Tracheophyta</taxon>
        <taxon>Spermatophyta</taxon>
        <taxon>Magnoliopsida</taxon>
        <taxon>Liliopsida</taxon>
        <taxon>Zingiberales</taxon>
        <taxon>Musaceae</taxon>
        <taxon>Ensete</taxon>
    </lineage>
</organism>
<evidence type="ECO:0000313" key="2">
    <source>
        <dbReference type="Proteomes" id="UP001222027"/>
    </source>
</evidence>